<proteinExistence type="predicted"/>
<evidence type="ECO:0000256" key="1">
    <source>
        <dbReference type="ARBA" id="ARBA00001968"/>
    </source>
</evidence>
<comment type="caution">
    <text evidence="4">The sequence shown here is derived from an EMBL/GenBank/DDBJ whole genome shotgun (WGS) entry which is preliminary data.</text>
</comment>
<accession>A0A3N0YKI9</accession>
<evidence type="ECO:0000256" key="2">
    <source>
        <dbReference type="ARBA" id="ARBA00022723"/>
    </source>
</evidence>
<dbReference type="OrthoDB" id="10061326at2759"/>
<evidence type="ECO:0000259" key="3">
    <source>
        <dbReference type="Pfam" id="PF13359"/>
    </source>
</evidence>
<comment type="cofactor">
    <cofactor evidence="1">
        <name>a divalent metal cation</name>
        <dbReference type="ChEBI" id="CHEBI:60240"/>
    </cofactor>
</comment>
<keyword evidence="5" id="KW-1185">Reference proteome</keyword>
<dbReference type="EMBL" id="RJVU01038552">
    <property type="protein sequence ID" value="ROL46371.1"/>
    <property type="molecule type" value="Genomic_DNA"/>
</dbReference>
<dbReference type="InterPro" id="IPR027806">
    <property type="entry name" value="HARBI1_dom"/>
</dbReference>
<gene>
    <name evidence="4" type="ORF">DPX16_0615</name>
</gene>
<feature type="domain" description="DDE Tnp4" evidence="3">
    <location>
        <begin position="4"/>
        <end position="117"/>
    </location>
</feature>
<evidence type="ECO:0000313" key="5">
    <source>
        <dbReference type="Proteomes" id="UP000281406"/>
    </source>
</evidence>
<organism evidence="4 5">
    <name type="scientific">Anabarilius grahami</name>
    <name type="common">Kanglang fish</name>
    <name type="synonym">Barilius grahami</name>
    <dbReference type="NCBI Taxonomy" id="495550"/>
    <lineage>
        <taxon>Eukaryota</taxon>
        <taxon>Metazoa</taxon>
        <taxon>Chordata</taxon>
        <taxon>Craniata</taxon>
        <taxon>Vertebrata</taxon>
        <taxon>Euteleostomi</taxon>
        <taxon>Actinopterygii</taxon>
        <taxon>Neopterygii</taxon>
        <taxon>Teleostei</taxon>
        <taxon>Ostariophysi</taxon>
        <taxon>Cypriniformes</taxon>
        <taxon>Xenocyprididae</taxon>
        <taxon>Xenocypridinae</taxon>
        <taxon>Xenocypridinae incertae sedis</taxon>
        <taxon>Anabarilius</taxon>
    </lineage>
</organism>
<dbReference type="GO" id="GO:0046872">
    <property type="term" value="F:metal ion binding"/>
    <property type="evidence" value="ECO:0007669"/>
    <property type="project" value="UniProtKB-KW"/>
</dbReference>
<keyword evidence="2" id="KW-0479">Metal-binding</keyword>
<name>A0A3N0YKI9_ANAGA</name>
<evidence type="ECO:0000313" key="4">
    <source>
        <dbReference type="EMBL" id="ROL46371.1"/>
    </source>
</evidence>
<dbReference type="Proteomes" id="UP000281406">
    <property type="component" value="Unassembled WGS sequence"/>
</dbReference>
<dbReference type="Pfam" id="PF13359">
    <property type="entry name" value="DDE_Tnp_4"/>
    <property type="match status" value="1"/>
</dbReference>
<dbReference type="AlphaFoldDB" id="A0A3N0YKI9"/>
<protein>
    <recommendedName>
        <fullName evidence="3">DDE Tnp4 domain-containing protein</fullName>
    </recommendedName>
</protein>
<sequence length="117" mass="13081">MAIVLLAVADAKYCFHITVVCSYGKSSDGGALVNSPFSNALRSGTFSPPEDTLLSGADHLEPHPHVFMADRAFPLRRNLMRPFPGTTFHSRHRVFNYRLSRARLTVENAFGIFEAQW</sequence>
<reference evidence="4 5" key="1">
    <citation type="submission" date="2018-10" db="EMBL/GenBank/DDBJ databases">
        <title>Genome assembly for a Yunnan-Guizhou Plateau 3E fish, Anabarilius grahami (Regan), and its evolutionary and genetic applications.</title>
        <authorList>
            <person name="Jiang W."/>
        </authorList>
    </citation>
    <scope>NUCLEOTIDE SEQUENCE [LARGE SCALE GENOMIC DNA]</scope>
    <source>
        <strain evidence="4">AG-KIZ</strain>
        <tissue evidence="4">Muscle</tissue>
    </source>
</reference>